<name>A0AAW5SU04_MYCNV</name>
<evidence type="ECO:0000256" key="2">
    <source>
        <dbReference type="SAM" id="MobiDB-lite"/>
    </source>
</evidence>
<evidence type="ECO:0000313" key="7">
    <source>
        <dbReference type="Proteomes" id="UP001207528"/>
    </source>
</evidence>
<keyword evidence="6" id="KW-1185">Reference proteome</keyword>
<dbReference type="Proteomes" id="UP001207528">
    <property type="component" value="Unassembled WGS sequence"/>
</dbReference>
<evidence type="ECO:0000313" key="5">
    <source>
        <dbReference type="EMBL" id="MCV7026623.1"/>
    </source>
</evidence>
<dbReference type="RefSeq" id="WP_067387422.1">
    <property type="nucleotide sequence ID" value="NZ_BCTA01000012.1"/>
</dbReference>
<dbReference type="InterPro" id="IPR038332">
    <property type="entry name" value="PPE_sf"/>
</dbReference>
<feature type="compositionally biased region" description="Polar residues" evidence="2">
    <location>
        <begin position="216"/>
        <end position="227"/>
    </location>
</feature>
<evidence type="ECO:0000313" key="6">
    <source>
        <dbReference type="Proteomes" id="UP000069773"/>
    </source>
</evidence>
<dbReference type="Gene3D" id="1.20.1260.20">
    <property type="entry name" value="PPE superfamily"/>
    <property type="match status" value="1"/>
</dbReference>
<dbReference type="SUPFAM" id="SSF140459">
    <property type="entry name" value="PE/PPE dimer-like"/>
    <property type="match status" value="1"/>
</dbReference>
<sequence>MGAADPTWPARPPEANDLILKAGTGVGTMVANEAAWTAMGASHHASATASTINTAVTSASWLGAGSAASAANVTMQNTALHGLGGWVDVKPAVVQAAVMAFETANAMMRPAAECQANRDEWAADNAINPAVFFTLTPRIVALDVEYFGVMWPNNAAVGTTYGATLSMLTQSLLIPAPPATMGASPAAPAAAASAVSQAAAETAAGGGMRAAHESASAATSGTRQGASAAQEIGGQVGSLMGPVQQGLSSAMQAPSSLAQMPQSFMGPAQSAMGMFMNPSMLGALGAGGAGAPATAAVPAANAAAGAGSTLGSGGGAAGGAGGVPASTFTRPVSAFEAGASGRPVGMRPSGALGVDALRAPTTTTPMGGGMGGMPVGHAANALRGGEGGRDQQAATVRVVDDRV</sequence>
<accession>A0AAW5SU04</accession>
<dbReference type="EMBL" id="BCTA01000012">
    <property type="protein sequence ID" value="GAT07624.1"/>
    <property type="molecule type" value="Genomic_DNA"/>
</dbReference>
<organism evidence="5 7">
    <name type="scientific">Mycolicibacterium novocastrense</name>
    <name type="common">Mycobacterium novocastrense</name>
    <dbReference type="NCBI Taxonomy" id="59813"/>
    <lineage>
        <taxon>Bacteria</taxon>
        <taxon>Bacillati</taxon>
        <taxon>Actinomycetota</taxon>
        <taxon>Actinomycetes</taxon>
        <taxon>Mycobacteriales</taxon>
        <taxon>Mycobacteriaceae</taxon>
        <taxon>Mycolicibacterium</taxon>
    </lineage>
</organism>
<feature type="domain" description="PPE" evidence="3">
    <location>
        <begin position="8"/>
        <end position="171"/>
    </location>
</feature>
<comment type="similarity">
    <text evidence="1">Belongs to the mycobacterial PPE family.</text>
</comment>
<dbReference type="EMBL" id="JACKTI010000069">
    <property type="protein sequence ID" value="MCV7026623.1"/>
    <property type="molecule type" value="Genomic_DNA"/>
</dbReference>
<gene>
    <name evidence="5" type="ORF">H7I77_25275</name>
    <name evidence="4" type="ORF">RMCN_0757</name>
</gene>
<reference evidence="5" key="3">
    <citation type="journal article" date="2022" name="BMC Genomics">
        <title>Comparative genome analysis of mycobacteria focusing on tRNA and non-coding RNA.</title>
        <authorList>
            <person name="Behra P.R.K."/>
            <person name="Pettersson B.M.F."/>
            <person name="Ramesh M."/>
            <person name="Das S."/>
            <person name="Dasgupta S."/>
            <person name="Kirsebom L.A."/>
        </authorList>
    </citation>
    <scope>NUCLEOTIDE SEQUENCE</scope>
    <source>
        <strain evidence="5">DSM 44203</strain>
    </source>
</reference>
<dbReference type="AlphaFoldDB" id="A0AAW5SU04"/>
<evidence type="ECO:0000313" key="4">
    <source>
        <dbReference type="EMBL" id="GAT07624.1"/>
    </source>
</evidence>
<proteinExistence type="inferred from homology"/>
<evidence type="ECO:0000259" key="3">
    <source>
        <dbReference type="Pfam" id="PF00823"/>
    </source>
</evidence>
<comment type="caution">
    <text evidence="5">The sequence shown here is derived from an EMBL/GenBank/DDBJ whole genome shotgun (WGS) entry which is preliminary data.</text>
</comment>
<evidence type="ECO:0000256" key="1">
    <source>
        <dbReference type="ARBA" id="ARBA00010652"/>
    </source>
</evidence>
<dbReference type="InterPro" id="IPR000030">
    <property type="entry name" value="PPE_dom"/>
</dbReference>
<feature type="region of interest" description="Disordered" evidence="2">
    <location>
        <begin position="205"/>
        <end position="230"/>
    </location>
</feature>
<protein>
    <submittedName>
        <fullName evidence="5">PPE family protein</fullName>
    </submittedName>
</protein>
<reference evidence="5" key="2">
    <citation type="submission" date="2020-07" db="EMBL/GenBank/DDBJ databases">
        <authorList>
            <person name="Pettersson B.M.F."/>
            <person name="Behra P.R.K."/>
            <person name="Ramesh M."/>
            <person name="Das S."/>
            <person name="Dasgupta S."/>
            <person name="Kirsebom L.A."/>
        </authorList>
    </citation>
    <scope>NUCLEOTIDE SEQUENCE</scope>
    <source>
        <strain evidence="5">DSM 44203</strain>
    </source>
</reference>
<reference evidence="4 6" key="1">
    <citation type="journal article" date="2016" name="Genome Announc.">
        <title>Draft Genome Sequences of Five Rapidly Growing Mycobacterium Species, M. thermoresistibile, M. fortuitum subsp. acetamidolyticum, M. canariasense, M. brisbanense, and M. novocastrense.</title>
        <authorList>
            <person name="Katahira K."/>
            <person name="Ogura Y."/>
            <person name="Gotoh Y."/>
            <person name="Hayashi T."/>
        </authorList>
    </citation>
    <scope>NUCLEOTIDE SEQUENCE [LARGE SCALE GENOMIC DNA]</scope>
    <source>
        <strain evidence="4 6">JCM18114</strain>
    </source>
</reference>
<dbReference type="Proteomes" id="UP000069773">
    <property type="component" value="Unassembled WGS sequence"/>
</dbReference>
<dbReference type="Pfam" id="PF00823">
    <property type="entry name" value="PPE"/>
    <property type="match status" value="1"/>
</dbReference>